<dbReference type="RefSeq" id="XP_035690033.1">
    <property type="nucleotide sequence ID" value="XM_035834140.1"/>
</dbReference>
<evidence type="ECO:0000256" key="11">
    <source>
        <dbReference type="PROSITE-ProRule" id="PRU00302"/>
    </source>
</evidence>
<feature type="disulfide bond" evidence="11">
    <location>
        <begin position="315"/>
        <end position="342"/>
    </location>
</feature>
<evidence type="ECO:0000256" key="3">
    <source>
        <dbReference type="ARBA" id="ARBA00022536"/>
    </source>
</evidence>
<gene>
    <name evidence="14" type="primary">LOC118425331</name>
</gene>
<evidence type="ECO:0000256" key="1">
    <source>
        <dbReference type="ARBA" id="ARBA00004613"/>
    </source>
</evidence>
<evidence type="ECO:0000256" key="7">
    <source>
        <dbReference type="ARBA" id="ARBA00022837"/>
    </source>
</evidence>
<evidence type="ECO:0000256" key="2">
    <source>
        <dbReference type="ARBA" id="ARBA00022525"/>
    </source>
</evidence>
<evidence type="ECO:0000256" key="9">
    <source>
        <dbReference type="ARBA" id="ARBA00023157"/>
    </source>
</evidence>
<evidence type="ECO:0000256" key="5">
    <source>
        <dbReference type="ARBA" id="ARBA00022729"/>
    </source>
</evidence>
<dbReference type="SUPFAM" id="SSF57535">
    <property type="entry name" value="Complement control module/SCR domain"/>
    <property type="match status" value="14"/>
</dbReference>
<feature type="disulfide bond" evidence="11">
    <location>
        <begin position="85"/>
        <end position="112"/>
    </location>
</feature>
<feature type="disulfide bond" evidence="11">
    <location>
        <begin position="771"/>
        <end position="798"/>
    </location>
</feature>
<dbReference type="OrthoDB" id="406096at2759"/>
<feature type="disulfide bond" evidence="11">
    <location>
        <begin position="201"/>
        <end position="228"/>
    </location>
</feature>
<dbReference type="GeneID" id="118425331"/>
<evidence type="ECO:0000259" key="12">
    <source>
        <dbReference type="PROSITE" id="PS50923"/>
    </source>
</evidence>
<feature type="domain" description="Sushi" evidence="12">
    <location>
        <begin position="402"/>
        <end position="458"/>
    </location>
</feature>
<comment type="subcellular location">
    <subcellularLocation>
        <location evidence="1">Secreted</location>
    </subcellularLocation>
</comment>
<sequence>MLCPTLTPPENGEVFGSNFYEDQATFQCYIGYNVAGTNPITCQADGTWDAAFPTCEVVQCPTLTAPTNGGVTGQDSYTDIAIFTCNSGYNLVGSFTARCQADGNWDQVFPTCAGVPCDPLTSPTNGWVSETNSNNYPNVATYYCNTGYNVAGTNPINCQTDGTWDAAFPTCAAVQCPALTAPTNGAVSGTNDYNVIAIFTCDPGYNLVGNSAVRCLETGNWDAAFPTCSAGLCPTLPNPTNGAVSGSNSLGDVATFTCNTGYNLVGGSTRTCQTDLTWSGSSPTCTAVQCPVLSAPANGGVSGGNSYGNVATFTCDSGYSLSGSATRTCQADTTWSTASPTCEAGLCPTLPNPTNGVVSGTNSLGDVATFTCNSGYNLVGGSTRTCQTDLTWSGSSPTCNAVQCPALTAPTNGGVSGGNSYGDVATFTCDSGYSLSGSATLTCQADTTWSAASPTCAAGLCPVLTPPTNGAVSGSNSLGDVATFTCNSGYNLVGGSTRTCQTDLTWSGSSPTCTAVQCPALTAPTNGGVSGGNSYGSMATFTCDAGYSLSGSATLTCQADTTWSAASPTCTIGQCPAATAPTNGAVTGSNSFGDTITFTCDPGYNMAGPSTLTCQSNLAWDGSPPTCSAGQCPAPTPPTNGGVTGTYSLGDTVTFTCNTGYNMAGSSTLTCQTDLTWGGSPPTCTAVQCPALTAPTNGGVSGGNSFGNVATFTCDSGYNLAGSATLTCQADATWSTASPTCAIGQCPAPPAPTNGAVTGTNSFGDTITFTCDTGYNMAGPSTLTCQSSLTWDGSPPTCTSTRFVFWTCFIHDFVKW</sequence>
<feature type="domain" description="Sushi" evidence="12">
    <location>
        <begin position="345"/>
        <end position="401"/>
    </location>
</feature>
<evidence type="ECO:0000256" key="4">
    <source>
        <dbReference type="ARBA" id="ARBA00022659"/>
    </source>
</evidence>
<keyword evidence="4 11" id="KW-0768">Sushi</keyword>
<feature type="disulfide bond" evidence="11">
    <location>
        <begin position="486"/>
        <end position="513"/>
    </location>
</feature>
<keyword evidence="2" id="KW-0964">Secreted</keyword>
<keyword evidence="6" id="KW-0677">Repeat</keyword>
<feature type="disulfide bond" evidence="11">
    <location>
        <begin position="372"/>
        <end position="399"/>
    </location>
</feature>
<accession>A0A9J7LWV3</accession>
<feature type="domain" description="Sushi" evidence="12">
    <location>
        <begin position="288"/>
        <end position="344"/>
    </location>
</feature>
<feature type="domain" description="Sushi" evidence="12">
    <location>
        <begin position="744"/>
        <end position="800"/>
    </location>
</feature>
<keyword evidence="5" id="KW-0732">Signal</keyword>
<dbReference type="OMA" id="FVKCPEN"/>
<evidence type="ECO:0000256" key="10">
    <source>
        <dbReference type="ARBA" id="ARBA00023180"/>
    </source>
</evidence>
<keyword evidence="3" id="KW-0245">EGF-like domain</keyword>
<evidence type="ECO:0000313" key="13">
    <source>
        <dbReference type="Proteomes" id="UP000001554"/>
    </source>
</evidence>
<dbReference type="Gene3D" id="2.10.70.10">
    <property type="entry name" value="Complement Module, domain 1"/>
    <property type="match status" value="14"/>
</dbReference>
<dbReference type="KEGG" id="bfo:118425331"/>
<feature type="domain" description="Sushi" evidence="12">
    <location>
        <begin position="58"/>
        <end position="114"/>
    </location>
</feature>
<dbReference type="PROSITE" id="PS50923">
    <property type="entry name" value="SUSHI"/>
    <property type="match status" value="14"/>
</dbReference>
<dbReference type="GO" id="GO:0005576">
    <property type="term" value="C:extracellular region"/>
    <property type="evidence" value="ECO:0007669"/>
    <property type="project" value="UniProtKB-SubCell"/>
</dbReference>
<comment type="caution">
    <text evidence="11">Lacks conserved residue(s) required for the propagation of feature annotation.</text>
</comment>
<proteinExistence type="predicted"/>
<feature type="domain" description="Sushi" evidence="12">
    <location>
        <begin position="174"/>
        <end position="230"/>
    </location>
</feature>
<feature type="domain" description="Sushi" evidence="12">
    <location>
        <begin position="459"/>
        <end position="515"/>
    </location>
</feature>
<keyword evidence="8" id="KW-0130">Cell adhesion</keyword>
<feature type="disulfide bond" evidence="11">
    <location>
        <begin position="714"/>
        <end position="741"/>
    </location>
</feature>
<dbReference type="GO" id="GO:0007155">
    <property type="term" value="P:cell adhesion"/>
    <property type="evidence" value="ECO:0007669"/>
    <property type="project" value="UniProtKB-KW"/>
</dbReference>
<evidence type="ECO:0000313" key="14">
    <source>
        <dbReference type="RefSeq" id="XP_035690033.1"/>
    </source>
</evidence>
<reference evidence="14" key="2">
    <citation type="submission" date="2025-08" db="UniProtKB">
        <authorList>
            <consortium name="RefSeq"/>
        </authorList>
    </citation>
    <scope>IDENTIFICATION</scope>
    <source>
        <strain evidence="14">S238N-H82</strain>
        <tissue evidence="14">Testes</tissue>
    </source>
</reference>
<feature type="disulfide bond" evidence="11">
    <location>
        <begin position="258"/>
        <end position="285"/>
    </location>
</feature>
<dbReference type="CDD" id="cd00033">
    <property type="entry name" value="CCP"/>
    <property type="match status" value="14"/>
</dbReference>
<organism evidence="13 14">
    <name type="scientific">Branchiostoma floridae</name>
    <name type="common">Florida lancelet</name>
    <name type="synonym">Amphioxus</name>
    <dbReference type="NCBI Taxonomy" id="7739"/>
    <lineage>
        <taxon>Eukaryota</taxon>
        <taxon>Metazoa</taxon>
        <taxon>Chordata</taxon>
        <taxon>Cephalochordata</taxon>
        <taxon>Leptocardii</taxon>
        <taxon>Amphioxiformes</taxon>
        <taxon>Branchiostomatidae</taxon>
        <taxon>Branchiostoma</taxon>
    </lineage>
</organism>
<feature type="domain" description="Sushi" evidence="12">
    <location>
        <begin position="630"/>
        <end position="686"/>
    </location>
</feature>
<keyword evidence="10" id="KW-0325">Glycoprotein</keyword>
<keyword evidence="9 11" id="KW-1015">Disulfide bond</keyword>
<feature type="disulfide bond" evidence="11">
    <location>
        <begin position="429"/>
        <end position="456"/>
    </location>
</feature>
<feature type="domain" description="Sushi" evidence="12">
    <location>
        <begin position="1"/>
        <end position="57"/>
    </location>
</feature>
<feature type="disulfide bond" evidence="11">
    <location>
        <begin position="657"/>
        <end position="684"/>
    </location>
</feature>
<dbReference type="Proteomes" id="UP000001554">
    <property type="component" value="Chromosome 11"/>
</dbReference>
<evidence type="ECO:0000256" key="6">
    <source>
        <dbReference type="ARBA" id="ARBA00022737"/>
    </source>
</evidence>
<keyword evidence="13" id="KW-1185">Reference proteome</keyword>
<feature type="domain" description="Sushi" evidence="12">
    <location>
        <begin position="115"/>
        <end position="173"/>
    </location>
</feature>
<dbReference type="Pfam" id="PF00084">
    <property type="entry name" value="Sushi"/>
    <property type="match status" value="14"/>
</dbReference>
<feature type="disulfide bond" evidence="11">
    <location>
        <begin position="28"/>
        <end position="55"/>
    </location>
</feature>
<dbReference type="InterPro" id="IPR000436">
    <property type="entry name" value="Sushi_SCR_CCP_dom"/>
</dbReference>
<feature type="domain" description="Sushi" evidence="12">
    <location>
        <begin position="231"/>
        <end position="287"/>
    </location>
</feature>
<feature type="domain" description="Sushi" evidence="12">
    <location>
        <begin position="687"/>
        <end position="743"/>
    </location>
</feature>
<dbReference type="AlphaFoldDB" id="A0A9J7LWV3"/>
<feature type="disulfide bond" evidence="11">
    <location>
        <begin position="600"/>
        <end position="627"/>
    </location>
</feature>
<feature type="domain" description="Sushi" evidence="12">
    <location>
        <begin position="516"/>
        <end position="572"/>
    </location>
</feature>
<keyword evidence="7" id="KW-0106">Calcium</keyword>
<protein>
    <submittedName>
        <fullName evidence="14">CUB and sushi domain-containing protein 3-like</fullName>
    </submittedName>
</protein>
<dbReference type="InterPro" id="IPR035976">
    <property type="entry name" value="Sushi/SCR/CCP_sf"/>
</dbReference>
<dbReference type="PANTHER" id="PTHR46393:SF7">
    <property type="entry name" value="COMPLEMENT C2"/>
    <property type="match status" value="1"/>
</dbReference>
<dbReference type="PANTHER" id="PTHR46393">
    <property type="entry name" value="SUSHI DOMAIN-CONTAINING PROTEIN"/>
    <property type="match status" value="1"/>
</dbReference>
<name>A0A9J7LWV3_BRAFL</name>
<feature type="domain" description="Sushi" evidence="12">
    <location>
        <begin position="573"/>
        <end position="629"/>
    </location>
</feature>
<dbReference type="SMART" id="SM00032">
    <property type="entry name" value="CCP"/>
    <property type="match status" value="14"/>
</dbReference>
<dbReference type="FunFam" id="2.10.70.10:FF:000064">
    <property type="entry name" value="Fibulin 7"/>
    <property type="match status" value="3"/>
</dbReference>
<evidence type="ECO:0000256" key="8">
    <source>
        <dbReference type="ARBA" id="ARBA00022889"/>
    </source>
</evidence>
<reference evidence="13" key="1">
    <citation type="journal article" date="2020" name="Nat. Ecol. Evol.">
        <title>Deeply conserved synteny resolves early events in vertebrate evolution.</title>
        <authorList>
            <person name="Simakov O."/>
            <person name="Marletaz F."/>
            <person name="Yue J.X."/>
            <person name="O'Connell B."/>
            <person name="Jenkins J."/>
            <person name="Brandt A."/>
            <person name="Calef R."/>
            <person name="Tung C.H."/>
            <person name="Huang T.K."/>
            <person name="Schmutz J."/>
            <person name="Satoh N."/>
            <person name="Yu J.K."/>
            <person name="Putnam N.H."/>
            <person name="Green R.E."/>
            <person name="Rokhsar D.S."/>
        </authorList>
    </citation>
    <scope>NUCLEOTIDE SEQUENCE [LARGE SCALE GENOMIC DNA]</scope>
    <source>
        <strain evidence="13">S238N-H82</strain>
    </source>
</reference>
<feature type="disulfide bond" evidence="11">
    <location>
        <begin position="543"/>
        <end position="570"/>
    </location>
</feature>
<feature type="disulfide bond" evidence="11">
    <location>
        <begin position="144"/>
        <end position="171"/>
    </location>
</feature>